<name>A0A1B8Y903_XENTR</name>
<feature type="compositionally biased region" description="Low complexity" evidence="1">
    <location>
        <begin position="85"/>
        <end position="97"/>
    </location>
</feature>
<protein>
    <recommendedName>
        <fullName evidence="2">Histidine N-acetyltransferase C-terminal domain-containing protein</fullName>
    </recommendedName>
</protein>
<reference evidence="3" key="1">
    <citation type="submission" date="2009-11" db="EMBL/GenBank/DDBJ databases">
        <authorList>
            <consortium name="US DOE Joint Genome Institute (JGI-PGF)"/>
            <person name="Ottilar R."/>
            <person name="Schmutz J."/>
            <person name="Salamov A."/>
            <person name="Cheng J.F."/>
            <person name="Lucas S."/>
            <person name="Pitluck S."/>
            <person name="Gundlach H."/>
            <person name="Guo Y."/>
            <person name="Haberer G."/>
            <person name="Nasrallah J."/>
            <person name="Mayer K.F.X."/>
            <person name="van de Peer Y."/>
            <person name="Weigel D."/>
            <person name="Grigoriev I.V."/>
        </authorList>
    </citation>
    <scope>NUCLEOTIDE SEQUENCE</scope>
    <source>
        <strain evidence="3">Nigerian</strain>
    </source>
</reference>
<reference evidence="3" key="2">
    <citation type="journal article" date="2010" name="Science">
        <title>The genome of the Western clawed frog Xenopus tropicalis.</title>
        <authorList>
            <person name="Hellsten U."/>
            <person name="Harland R.M."/>
            <person name="Gilchrist M.J."/>
            <person name="Hendrix D."/>
            <person name="Jurka J."/>
            <person name="Kapitonov V."/>
            <person name="Ovcharenko I."/>
            <person name="Putnam N.H."/>
            <person name="Shu S."/>
            <person name="Taher L."/>
            <person name="Blitz I.L."/>
            <person name="Blumberg B."/>
            <person name="Dichmann D.S."/>
            <person name="Dubchak I."/>
            <person name="Amaya E."/>
            <person name="Detter J.C."/>
            <person name="Fletcher R."/>
            <person name="Gerhard D.S."/>
            <person name="Goodstein D."/>
            <person name="Graves T."/>
            <person name="Grigoriev I.V."/>
            <person name="Grimwood J."/>
            <person name="Kawashima T."/>
            <person name="Lindquist E."/>
            <person name="Lucas S.M."/>
            <person name="Mead P.E."/>
            <person name="Mitros T."/>
            <person name="Ogino H."/>
            <person name="Ohta Y."/>
            <person name="Poliakov A.V."/>
            <person name="Pollet N."/>
            <person name="Robert J."/>
            <person name="Salamov A."/>
            <person name="Sater A.K."/>
            <person name="Schmutz J."/>
            <person name="Terry A."/>
            <person name="Vize P.D."/>
            <person name="Warren W.C."/>
            <person name="Wells D."/>
            <person name="Wills A."/>
            <person name="Wilson R.K."/>
            <person name="Zimmerman L.B."/>
            <person name="Zorn A.M."/>
            <person name="Grainger R."/>
            <person name="Grammer T."/>
            <person name="Khokha M.K."/>
            <person name="Richardson P.M."/>
            <person name="Rokhsar D.S."/>
        </authorList>
    </citation>
    <scope>NUCLEOTIDE SEQUENCE [LARGE SCALE GENOMIC DNA]</scope>
    <source>
        <strain evidence="3">Nigerian</strain>
    </source>
</reference>
<feature type="domain" description="Histidine N-acetyltransferase C-terminal" evidence="2">
    <location>
        <begin position="111"/>
        <end position="171"/>
    </location>
</feature>
<evidence type="ECO:0000313" key="3">
    <source>
        <dbReference type="EMBL" id="OCA19494.1"/>
    </source>
</evidence>
<proteinExistence type="predicted"/>
<dbReference type="EMBL" id="KV460378">
    <property type="protein sequence ID" value="OCA19494.1"/>
    <property type="molecule type" value="Genomic_DNA"/>
</dbReference>
<sequence length="215" mass="23389">MEDSIKALRLRVKRDYVGAPPVVLSPLEVLDLFENPCILEHLFPKGLLIGGSLPLAAHKCNLKLMLGSGLLWIYSKSTHSYTPSSSVTQCSHPAPTHINPPPQHPPLPHVSPELLSLSSAPIPVPLAKGTHCLNIDLFGTNPRFVQGHILHHLVMQIPVLPPGGSVICVIVAEETLRGAVTDFLQGITPFHTRKNLLVLEGSLQNPYLPHIKAKM</sequence>
<dbReference type="PANTHER" id="PTHR47403:SF2">
    <property type="entry name" value="N-ACETYLTRANSFERASE 16,-LIKE"/>
    <property type="match status" value="1"/>
</dbReference>
<organism evidence="3">
    <name type="scientific">Xenopus tropicalis</name>
    <name type="common">Western clawed frog</name>
    <name type="synonym">Silurana tropicalis</name>
    <dbReference type="NCBI Taxonomy" id="8364"/>
    <lineage>
        <taxon>Eukaryota</taxon>
        <taxon>Metazoa</taxon>
        <taxon>Chordata</taxon>
        <taxon>Craniata</taxon>
        <taxon>Vertebrata</taxon>
        <taxon>Euteleostomi</taxon>
        <taxon>Amphibia</taxon>
        <taxon>Batrachia</taxon>
        <taxon>Anura</taxon>
        <taxon>Pipoidea</taxon>
        <taxon>Pipidae</taxon>
        <taxon>Xenopodinae</taxon>
        <taxon>Xenopus</taxon>
        <taxon>Silurana</taxon>
    </lineage>
</organism>
<accession>A0A1B8Y903</accession>
<feature type="region of interest" description="Disordered" evidence="1">
    <location>
        <begin position="85"/>
        <end position="105"/>
    </location>
</feature>
<evidence type="ECO:0000256" key="1">
    <source>
        <dbReference type="SAM" id="MobiDB-lite"/>
    </source>
</evidence>
<dbReference type="Pfam" id="PF24066">
    <property type="entry name" value="Hisat_C"/>
    <property type="match status" value="1"/>
</dbReference>
<dbReference type="PANTHER" id="PTHR47403">
    <property type="entry name" value="LOC100145250 PROTEIN"/>
    <property type="match status" value="1"/>
</dbReference>
<evidence type="ECO:0000259" key="2">
    <source>
        <dbReference type="Pfam" id="PF24066"/>
    </source>
</evidence>
<dbReference type="InterPro" id="IPR056483">
    <property type="entry name" value="Hisat_C"/>
</dbReference>
<dbReference type="AlphaFoldDB" id="A0A1B8Y903"/>
<reference evidence="3" key="3">
    <citation type="submission" date="2016-05" db="EMBL/GenBank/DDBJ databases">
        <title>WGS assembly of Xenopus tropicalis.</title>
        <authorList>
            <person name="Sessions A."/>
            <person name="Jenkins J."/>
            <person name="Mitros T."/>
            <person name="Lyons J.T."/>
            <person name="Dichmann D.S."/>
            <person name="Robert J."/>
            <person name="Harland R.M."/>
            <person name="Rokhsar D.S."/>
        </authorList>
    </citation>
    <scope>NUCLEOTIDE SEQUENCE</scope>
    <source>
        <strain evidence="3">Nigerian</strain>
    </source>
</reference>
<gene>
    <name evidence="3" type="ORF">XENTR_v90029015mg</name>
</gene>